<evidence type="ECO:0000259" key="2">
    <source>
        <dbReference type="Pfam" id="PF00534"/>
    </source>
</evidence>
<sequence length="127" mass="13855">MSGAKLAQAFASGDVFAFPSTTETLGLVALESFASGVPVVGARAGGIPYVIDDGTTGFLVDPEAPDSVWADRLAQVLNDESLRRRLGANAREEAERWSWRASTEKVVEYYQEAIELHSRRVVKKGRR</sequence>
<dbReference type="GO" id="GO:0102710">
    <property type="term" value="F:D-inositol-3-phosphate glycosyltransferase activity"/>
    <property type="evidence" value="ECO:0007669"/>
    <property type="project" value="UniProtKB-EC"/>
</dbReference>
<dbReference type="AlphaFoldDB" id="A0A376CNE0"/>
<evidence type="ECO:0000313" key="4">
    <source>
        <dbReference type="Proteomes" id="UP000254467"/>
    </source>
</evidence>
<dbReference type="EMBL" id="UFXQ01000001">
    <property type="protein sequence ID" value="STC70011.1"/>
    <property type="molecule type" value="Genomic_DNA"/>
</dbReference>
<proteinExistence type="predicted"/>
<accession>A0A376CNE0</accession>
<dbReference type="EC" id="2.4.1.250" evidence="3"/>
<organism evidence="3 4">
    <name type="scientific">Corynebacterium pilosum</name>
    <dbReference type="NCBI Taxonomy" id="35756"/>
    <lineage>
        <taxon>Bacteria</taxon>
        <taxon>Bacillati</taxon>
        <taxon>Actinomycetota</taxon>
        <taxon>Actinomycetes</taxon>
        <taxon>Mycobacteriales</taxon>
        <taxon>Corynebacteriaceae</taxon>
        <taxon>Corynebacterium</taxon>
    </lineage>
</organism>
<keyword evidence="4" id="KW-1185">Reference proteome</keyword>
<dbReference type="RefSeq" id="WP_018581139.1">
    <property type="nucleotide sequence ID" value="NZ_LDYD01000009.1"/>
</dbReference>
<gene>
    <name evidence="3" type="primary">mshA_2</name>
    <name evidence="3" type="ORF">NCTC11862_01817</name>
</gene>
<dbReference type="Gene3D" id="3.40.50.2000">
    <property type="entry name" value="Glycogen Phosphorylase B"/>
    <property type="match status" value="2"/>
</dbReference>
<name>A0A376CNE0_9CORY</name>
<dbReference type="Pfam" id="PF00534">
    <property type="entry name" value="Glycos_transf_1"/>
    <property type="match status" value="1"/>
</dbReference>
<dbReference type="PANTHER" id="PTHR45947:SF3">
    <property type="entry name" value="SULFOQUINOVOSYL TRANSFERASE SQD2"/>
    <property type="match status" value="1"/>
</dbReference>
<dbReference type="PANTHER" id="PTHR45947">
    <property type="entry name" value="SULFOQUINOVOSYL TRANSFERASE SQD2"/>
    <property type="match status" value="1"/>
</dbReference>
<dbReference type="STRING" id="35756.GCA_001044155_02825"/>
<evidence type="ECO:0000313" key="3">
    <source>
        <dbReference type="EMBL" id="STC70011.1"/>
    </source>
</evidence>
<dbReference type="OrthoDB" id="5242526at2"/>
<reference evidence="3 4" key="1">
    <citation type="submission" date="2018-06" db="EMBL/GenBank/DDBJ databases">
        <authorList>
            <consortium name="Pathogen Informatics"/>
            <person name="Doyle S."/>
        </authorList>
    </citation>
    <scope>NUCLEOTIDE SEQUENCE [LARGE SCALE GENOMIC DNA]</scope>
    <source>
        <strain evidence="3 4">NCTC11862</strain>
    </source>
</reference>
<keyword evidence="3" id="KW-0328">Glycosyltransferase</keyword>
<feature type="domain" description="Glycosyl transferase family 1" evidence="2">
    <location>
        <begin position="5"/>
        <end position="92"/>
    </location>
</feature>
<dbReference type="SUPFAM" id="SSF53756">
    <property type="entry name" value="UDP-Glycosyltransferase/glycogen phosphorylase"/>
    <property type="match status" value="1"/>
</dbReference>
<dbReference type="InterPro" id="IPR050194">
    <property type="entry name" value="Glycosyltransferase_grp1"/>
</dbReference>
<protein>
    <submittedName>
        <fullName evidence="3">Glycogen synthase</fullName>
        <ecNumber evidence="3">2.4.1.250</ecNumber>
    </submittedName>
</protein>
<keyword evidence="1 3" id="KW-0808">Transferase</keyword>
<dbReference type="Proteomes" id="UP000254467">
    <property type="component" value="Unassembled WGS sequence"/>
</dbReference>
<evidence type="ECO:0000256" key="1">
    <source>
        <dbReference type="ARBA" id="ARBA00022679"/>
    </source>
</evidence>
<dbReference type="InterPro" id="IPR001296">
    <property type="entry name" value="Glyco_trans_1"/>
</dbReference>